<sequence length="91" mass="10925">MFQFKGRNKYPFDEVLQRVDRQWIISFSDRANRTLKFRTDARMISWGLGGYLKMEDDETVTVIVYPIRPKSKREKLFVNQTLRLMHSVLNP</sequence>
<dbReference type="EMBL" id="VSSQ01073148">
    <property type="protein sequence ID" value="MPN24326.1"/>
    <property type="molecule type" value="Genomic_DNA"/>
</dbReference>
<name>A0A645GDU5_9ZZZZ</name>
<evidence type="ECO:0000313" key="1">
    <source>
        <dbReference type="EMBL" id="MPN24326.1"/>
    </source>
</evidence>
<accession>A0A645GDU5</accession>
<gene>
    <name evidence="1" type="ORF">SDC9_171723</name>
</gene>
<dbReference type="AlphaFoldDB" id="A0A645GDU5"/>
<protein>
    <submittedName>
        <fullName evidence="1">Uncharacterized protein</fullName>
    </submittedName>
</protein>
<comment type="caution">
    <text evidence="1">The sequence shown here is derived from an EMBL/GenBank/DDBJ whole genome shotgun (WGS) entry which is preliminary data.</text>
</comment>
<proteinExistence type="predicted"/>
<reference evidence="1" key="1">
    <citation type="submission" date="2019-08" db="EMBL/GenBank/DDBJ databases">
        <authorList>
            <person name="Kucharzyk K."/>
            <person name="Murdoch R.W."/>
            <person name="Higgins S."/>
            <person name="Loffler F."/>
        </authorList>
    </citation>
    <scope>NUCLEOTIDE SEQUENCE</scope>
</reference>
<organism evidence="1">
    <name type="scientific">bioreactor metagenome</name>
    <dbReference type="NCBI Taxonomy" id="1076179"/>
    <lineage>
        <taxon>unclassified sequences</taxon>
        <taxon>metagenomes</taxon>
        <taxon>ecological metagenomes</taxon>
    </lineage>
</organism>